<evidence type="ECO:0000313" key="3">
    <source>
        <dbReference type="EMBL" id="GBO05371.1"/>
    </source>
</evidence>
<gene>
    <name evidence="4" type="ORF">AVEN_109050_1</name>
    <name evidence="3" type="ORF">AVEN_222043_1</name>
    <name evidence="2" type="ORF">AVEN_83799_1</name>
</gene>
<keyword evidence="5" id="KW-1185">Reference proteome</keyword>
<dbReference type="Proteomes" id="UP000499080">
    <property type="component" value="Unassembled WGS sequence"/>
</dbReference>
<dbReference type="EMBL" id="BGPR01023426">
    <property type="protein sequence ID" value="GBN90590.1"/>
    <property type="molecule type" value="Genomic_DNA"/>
</dbReference>
<sequence>MEVLQLRGRRIPGSKPGTTEEPPPCKRAWGTSNPSGSYKPLTDVPREFREEVKAHVSSPSSDHGSKLRVPPKLALVLLQKGT</sequence>
<name>A0A4Y2U006_ARAVE</name>
<dbReference type="AlphaFoldDB" id="A0A4Y2U006"/>
<evidence type="ECO:0000256" key="1">
    <source>
        <dbReference type="SAM" id="MobiDB-lite"/>
    </source>
</evidence>
<comment type="caution">
    <text evidence="4">The sequence shown here is derived from an EMBL/GenBank/DDBJ whole genome shotgun (WGS) entry which is preliminary data.</text>
</comment>
<proteinExistence type="predicted"/>
<feature type="region of interest" description="Disordered" evidence="1">
    <location>
        <begin position="1"/>
        <end position="42"/>
    </location>
</feature>
<evidence type="ECO:0000313" key="4">
    <source>
        <dbReference type="EMBL" id="GBO05541.1"/>
    </source>
</evidence>
<reference evidence="4 5" key="1">
    <citation type="journal article" date="2019" name="Sci. Rep.">
        <title>Orb-weaving spider Araneus ventricosus genome elucidates the spidroin gene catalogue.</title>
        <authorList>
            <person name="Kono N."/>
            <person name="Nakamura H."/>
            <person name="Ohtoshi R."/>
            <person name="Moran D.A.P."/>
            <person name="Shinohara A."/>
            <person name="Yoshida Y."/>
            <person name="Fujiwara M."/>
            <person name="Mori M."/>
            <person name="Tomita M."/>
            <person name="Arakawa K."/>
        </authorList>
    </citation>
    <scope>NUCLEOTIDE SEQUENCE [LARGE SCALE GENOMIC DNA]</scope>
</reference>
<dbReference type="EMBL" id="BGPR01032142">
    <property type="protein sequence ID" value="GBO05541.1"/>
    <property type="molecule type" value="Genomic_DNA"/>
</dbReference>
<evidence type="ECO:0000313" key="5">
    <source>
        <dbReference type="Proteomes" id="UP000499080"/>
    </source>
</evidence>
<accession>A0A4Y2U006</accession>
<dbReference type="EMBL" id="BGPR01032028">
    <property type="protein sequence ID" value="GBO05371.1"/>
    <property type="molecule type" value="Genomic_DNA"/>
</dbReference>
<organism evidence="4 5">
    <name type="scientific">Araneus ventricosus</name>
    <name type="common">Orbweaver spider</name>
    <name type="synonym">Epeira ventricosa</name>
    <dbReference type="NCBI Taxonomy" id="182803"/>
    <lineage>
        <taxon>Eukaryota</taxon>
        <taxon>Metazoa</taxon>
        <taxon>Ecdysozoa</taxon>
        <taxon>Arthropoda</taxon>
        <taxon>Chelicerata</taxon>
        <taxon>Arachnida</taxon>
        <taxon>Araneae</taxon>
        <taxon>Araneomorphae</taxon>
        <taxon>Entelegynae</taxon>
        <taxon>Araneoidea</taxon>
        <taxon>Araneidae</taxon>
        <taxon>Araneus</taxon>
    </lineage>
</organism>
<evidence type="ECO:0000313" key="2">
    <source>
        <dbReference type="EMBL" id="GBN90590.1"/>
    </source>
</evidence>
<protein>
    <submittedName>
        <fullName evidence="4">Uncharacterized protein</fullName>
    </submittedName>
</protein>